<evidence type="ECO:0000313" key="3">
    <source>
        <dbReference type="Proteomes" id="UP000755104"/>
    </source>
</evidence>
<dbReference type="RefSeq" id="WP_221556140.1">
    <property type="nucleotide sequence ID" value="NZ_JAIGNO010000002.1"/>
</dbReference>
<evidence type="ECO:0000313" key="2">
    <source>
        <dbReference type="EMBL" id="MBX7481826.1"/>
    </source>
</evidence>
<dbReference type="Proteomes" id="UP000755104">
    <property type="component" value="Unassembled WGS sequence"/>
</dbReference>
<gene>
    <name evidence="2" type="ORF">K3174_04735</name>
</gene>
<comment type="caution">
    <text evidence="2">The sequence shown here is derived from an EMBL/GenBank/DDBJ whole genome shotgun (WGS) entry which is preliminary data.</text>
</comment>
<sequence>MSAISIRPEAAGDAPTIFGLTEAAFRDMPFSDGDEQHLVDRLRADGDLSLSLVAEDAARIVGHIAISPVTISDGSSGWYGLGPVSVWPDLHGQEIGSALVKRGIADIRERDGKGIVLLGSPEYYGRFGFEHDPALRYPGPPAEYFQRLVLSGDAPAGEVRYAPAFTASRTP</sequence>
<feature type="domain" description="N-acetyltransferase" evidence="1">
    <location>
        <begin position="4"/>
        <end position="150"/>
    </location>
</feature>
<reference evidence="2 3" key="1">
    <citation type="submission" date="2021-08" db="EMBL/GenBank/DDBJ databases">
        <title>Comparative Genomics Analysis of the Genus Qipengyuania Reveals Extensive Genetic Diversity and Metabolic Versatility, Including the Description of Fifteen Novel Species.</title>
        <authorList>
            <person name="Liu Y."/>
        </authorList>
    </citation>
    <scope>NUCLEOTIDE SEQUENCE [LARGE SCALE GENOMIC DNA]</scope>
    <source>
        <strain evidence="2 3">6D47A</strain>
    </source>
</reference>
<keyword evidence="3" id="KW-1185">Reference proteome</keyword>
<accession>A0ABS7J3C4</accession>
<dbReference type="PROSITE" id="PS51186">
    <property type="entry name" value="GNAT"/>
    <property type="match status" value="1"/>
</dbReference>
<dbReference type="Gene3D" id="3.40.630.30">
    <property type="match status" value="1"/>
</dbReference>
<organism evidence="2 3">
    <name type="scientific">Qipengyuania qiaonensis</name>
    <dbReference type="NCBI Taxonomy" id="2867240"/>
    <lineage>
        <taxon>Bacteria</taxon>
        <taxon>Pseudomonadati</taxon>
        <taxon>Pseudomonadota</taxon>
        <taxon>Alphaproteobacteria</taxon>
        <taxon>Sphingomonadales</taxon>
        <taxon>Erythrobacteraceae</taxon>
        <taxon>Qipengyuania</taxon>
    </lineage>
</organism>
<dbReference type="EMBL" id="JAIGNO010000002">
    <property type="protein sequence ID" value="MBX7481826.1"/>
    <property type="molecule type" value="Genomic_DNA"/>
</dbReference>
<dbReference type="CDD" id="cd04301">
    <property type="entry name" value="NAT_SF"/>
    <property type="match status" value="1"/>
</dbReference>
<evidence type="ECO:0000259" key="1">
    <source>
        <dbReference type="PROSITE" id="PS51186"/>
    </source>
</evidence>
<proteinExistence type="predicted"/>
<dbReference type="InterPro" id="IPR000182">
    <property type="entry name" value="GNAT_dom"/>
</dbReference>
<dbReference type="Pfam" id="PF13527">
    <property type="entry name" value="Acetyltransf_9"/>
    <property type="match status" value="1"/>
</dbReference>
<name>A0ABS7J3C4_9SPHN</name>
<protein>
    <submittedName>
        <fullName evidence="2">N-acetyltransferase</fullName>
    </submittedName>
</protein>
<dbReference type="SUPFAM" id="SSF55729">
    <property type="entry name" value="Acyl-CoA N-acyltransferases (Nat)"/>
    <property type="match status" value="1"/>
</dbReference>
<dbReference type="InterPro" id="IPR016181">
    <property type="entry name" value="Acyl_CoA_acyltransferase"/>
</dbReference>